<dbReference type="InterPro" id="IPR029046">
    <property type="entry name" value="LolA/LolB/LppX"/>
</dbReference>
<dbReference type="EMBL" id="DTKJ01000039">
    <property type="protein sequence ID" value="HGZ11565.1"/>
    <property type="molecule type" value="Genomic_DNA"/>
</dbReference>
<evidence type="ECO:0000313" key="4">
    <source>
        <dbReference type="EMBL" id="HGZ11565.1"/>
    </source>
</evidence>
<feature type="signal peptide" evidence="3">
    <location>
        <begin position="1"/>
        <end position="20"/>
    </location>
</feature>
<evidence type="ECO:0000256" key="3">
    <source>
        <dbReference type="SAM" id="SignalP"/>
    </source>
</evidence>
<keyword evidence="1 3" id="KW-0732">Signal</keyword>
<sequence>MNRILVLLMLSAAILAGCKALPPRVPVLPERSAGEVYSLLKSRQPDVTTFQIRGRLTLISPKQNATGNAILKAKLPESLRVDLKDPLGRAVLSFATDGQTMELLFPREGKLFRGAATPANLAAFIPPGVSLSQALSLLAGKVPLSPAPPEKLTVDSREGNYLLEWLKGDGSPRERLTVAGHDLRPCREEWYGDQGRLIFAAELEGFDPQGSGPAKRLRLLTQDPLVELRLAYQEFTPNISLTPQDLQVPRPPGVREFPLKP</sequence>
<dbReference type="Gene3D" id="2.50.20.10">
    <property type="entry name" value="Lipoprotein localisation LolA/LolB/LppX"/>
    <property type="match status" value="1"/>
</dbReference>
<proteinExistence type="predicted"/>
<organism evidence="4">
    <name type="scientific">Desulfobacca acetoxidans</name>
    <dbReference type="NCBI Taxonomy" id="60893"/>
    <lineage>
        <taxon>Bacteria</taxon>
        <taxon>Pseudomonadati</taxon>
        <taxon>Thermodesulfobacteriota</taxon>
        <taxon>Desulfobaccia</taxon>
        <taxon>Desulfobaccales</taxon>
        <taxon>Desulfobaccaceae</taxon>
        <taxon>Desulfobacca</taxon>
    </lineage>
</organism>
<reference evidence="4" key="1">
    <citation type="journal article" date="2020" name="mSystems">
        <title>Genome- and Community-Level Interaction Insights into Carbon Utilization and Element Cycling Functions of Hydrothermarchaeota in Hydrothermal Sediment.</title>
        <authorList>
            <person name="Zhou Z."/>
            <person name="Liu Y."/>
            <person name="Xu W."/>
            <person name="Pan J."/>
            <person name="Luo Z.H."/>
            <person name="Li M."/>
        </authorList>
    </citation>
    <scope>NUCLEOTIDE SEQUENCE [LARGE SCALE GENOMIC DNA]</scope>
    <source>
        <strain evidence="4">SpSt-853</strain>
    </source>
</reference>
<accession>A0A7C5EWC4</accession>
<dbReference type="SUPFAM" id="SSF89392">
    <property type="entry name" value="Prokaryotic lipoproteins and lipoprotein localization factors"/>
    <property type="match status" value="1"/>
</dbReference>
<feature type="region of interest" description="Disordered" evidence="2">
    <location>
        <begin position="242"/>
        <end position="261"/>
    </location>
</feature>
<feature type="chain" id="PRO_5028033998" description="DUF4292 domain-containing protein" evidence="3">
    <location>
        <begin position="21"/>
        <end position="261"/>
    </location>
</feature>
<comment type="caution">
    <text evidence="4">The sequence shown here is derived from an EMBL/GenBank/DDBJ whole genome shotgun (WGS) entry which is preliminary data.</text>
</comment>
<dbReference type="PROSITE" id="PS51257">
    <property type="entry name" value="PROKAR_LIPOPROTEIN"/>
    <property type="match status" value="1"/>
</dbReference>
<dbReference type="AlphaFoldDB" id="A0A7C5EWC4"/>
<evidence type="ECO:0000256" key="1">
    <source>
        <dbReference type="ARBA" id="ARBA00022729"/>
    </source>
</evidence>
<evidence type="ECO:0000256" key="2">
    <source>
        <dbReference type="SAM" id="MobiDB-lite"/>
    </source>
</evidence>
<evidence type="ECO:0008006" key="5">
    <source>
        <dbReference type="Google" id="ProtNLM"/>
    </source>
</evidence>
<protein>
    <recommendedName>
        <fullName evidence="5">DUF4292 domain-containing protein</fullName>
    </recommendedName>
</protein>
<gene>
    <name evidence="4" type="ORF">ENW48_05060</name>
</gene>
<name>A0A7C5EWC4_9BACT</name>